<feature type="transmembrane region" description="Helical" evidence="6">
    <location>
        <begin position="145"/>
        <end position="164"/>
    </location>
</feature>
<feature type="transmembrane region" description="Helical" evidence="6">
    <location>
        <begin position="67"/>
        <end position="88"/>
    </location>
</feature>
<evidence type="ECO:0000256" key="1">
    <source>
        <dbReference type="ARBA" id="ARBA00004141"/>
    </source>
</evidence>
<feature type="transmembrane region" description="Helical" evidence="6">
    <location>
        <begin position="16"/>
        <end position="46"/>
    </location>
</feature>
<name>A0A1I6AI07_9BACI</name>
<keyword evidence="5 6" id="KW-0472">Membrane</keyword>
<dbReference type="InterPro" id="IPR002549">
    <property type="entry name" value="AI-2E-like"/>
</dbReference>
<feature type="transmembrane region" description="Helical" evidence="6">
    <location>
        <begin position="230"/>
        <end position="254"/>
    </location>
</feature>
<evidence type="ECO:0000256" key="6">
    <source>
        <dbReference type="SAM" id="Phobius"/>
    </source>
</evidence>
<dbReference type="PANTHER" id="PTHR21716">
    <property type="entry name" value="TRANSMEMBRANE PROTEIN"/>
    <property type="match status" value="1"/>
</dbReference>
<feature type="transmembrane region" description="Helical" evidence="6">
    <location>
        <begin position="202"/>
        <end position="224"/>
    </location>
</feature>
<keyword evidence="8" id="KW-1185">Reference proteome</keyword>
<comment type="similarity">
    <text evidence="2">Belongs to the autoinducer-2 exporter (AI-2E) (TC 2.A.86) family.</text>
</comment>
<dbReference type="RefSeq" id="WP_061805436.1">
    <property type="nucleotide sequence ID" value="NZ_FOXX01000006.1"/>
</dbReference>
<evidence type="ECO:0000313" key="7">
    <source>
        <dbReference type="EMBL" id="SFQ68321.1"/>
    </source>
</evidence>
<evidence type="ECO:0000256" key="3">
    <source>
        <dbReference type="ARBA" id="ARBA00022692"/>
    </source>
</evidence>
<proteinExistence type="inferred from homology"/>
<organism evidence="7 8">
    <name type="scientific">Priestia endophytica DSM 13796</name>
    <dbReference type="NCBI Taxonomy" id="1121089"/>
    <lineage>
        <taxon>Bacteria</taxon>
        <taxon>Bacillati</taxon>
        <taxon>Bacillota</taxon>
        <taxon>Bacilli</taxon>
        <taxon>Bacillales</taxon>
        <taxon>Bacillaceae</taxon>
        <taxon>Priestia</taxon>
    </lineage>
</organism>
<keyword evidence="3 6" id="KW-0812">Transmembrane</keyword>
<feature type="transmembrane region" description="Helical" evidence="6">
    <location>
        <begin position="298"/>
        <end position="331"/>
    </location>
</feature>
<gene>
    <name evidence="7" type="ORF">SAMN02745910_02764</name>
</gene>
<comment type="caution">
    <text evidence="7">The sequence shown here is derived from an EMBL/GenBank/DDBJ whole genome shotgun (WGS) entry which is preliminary data.</text>
</comment>
<protein>
    <submittedName>
        <fullName evidence="7">Predicted PurR-regulated permease PerM</fullName>
    </submittedName>
</protein>
<keyword evidence="4 6" id="KW-1133">Transmembrane helix</keyword>
<dbReference type="GeneID" id="93711399"/>
<comment type="subcellular location">
    <subcellularLocation>
        <location evidence="1">Membrane</location>
        <topology evidence="1">Multi-pass membrane protein</topology>
    </subcellularLocation>
</comment>
<sequence length="341" mass="39348">MTGLAKLWENRGFRRFLIFLILALALFALKSMINFILLTFIFTFLMDRVQTFVTKWVHKWVPISQKLIVLILYVLLVTGLIVGGFRFYPVIKTQVEELVKQIKSFYLNPEDIPFFSFISNTFDSVNLNTYIEQGFNFLYKYLTDLSILSVQIFLSLILSMFFLLEKQRLIMFSKKFQQSKLSAFYTEIAFFGRKFVRTFGKVIEAQFIIALVNCVLTTIGLWFFDFPQLFGLAILIFFLGLIPVAGVILSLIPLSIIGYTIGGFTMILYLLIMIMIIHAIEAYLLNPKLMSAKTELPVFFTFIVLIFSEHFFGVWGLIVGIPVFVFLLDVLGVTNNKEKKA</sequence>
<evidence type="ECO:0000313" key="8">
    <source>
        <dbReference type="Proteomes" id="UP000182762"/>
    </source>
</evidence>
<evidence type="ECO:0000256" key="5">
    <source>
        <dbReference type="ARBA" id="ARBA00023136"/>
    </source>
</evidence>
<evidence type="ECO:0000256" key="2">
    <source>
        <dbReference type="ARBA" id="ARBA00009773"/>
    </source>
</evidence>
<dbReference type="EMBL" id="FOXX01000006">
    <property type="protein sequence ID" value="SFQ68321.1"/>
    <property type="molecule type" value="Genomic_DNA"/>
</dbReference>
<dbReference type="Pfam" id="PF01594">
    <property type="entry name" value="AI-2E_transport"/>
    <property type="match status" value="1"/>
</dbReference>
<feature type="transmembrane region" description="Helical" evidence="6">
    <location>
        <begin position="266"/>
        <end position="286"/>
    </location>
</feature>
<dbReference type="Proteomes" id="UP000182762">
    <property type="component" value="Unassembled WGS sequence"/>
</dbReference>
<reference evidence="7 8" key="1">
    <citation type="submission" date="2016-10" db="EMBL/GenBank/DDBJ databases">
        <authorList>
            <person name="Varghese N."/>
            <person name="Submissions S."/>
        </authorList>
    </citation>
    <scope>NUCLEOTIDE SEQUENCE [LARGE SCALE GENOMIC DNA]</scope>
    <source>
        <strain evidence="7 8">DSM 13796</strain>
    </source>
</reference>
<accession>A0A1I6AI07</accession>
<evidence type="ECO:0000256" key="4">
    <source>
        <dbReference type="ARBA" id="ARBA00022989"/>
    </source>
</evidence>
<dbReference type="PANTHER" id="PTHR21716:SF62">
    <property type="entry name" value="TRANSPORT PROTEIN YDBI-RELATED"/>
    <property type="match status" value="1"/>
</dbReference>